<keyword evidence="4" id="KW-1185">Reference proteome</keyword>
<feature type="domain" description="Transglutaminase-like" evidence="2">
    <location>
        <begin position="93"/>
        <end position="156"/>
    </location>
</feature>
<evidence type="ECO:0000256" key="1">
    <source>
        <dbReference type="SAM" id="SignalP"/>
    </source>
</evidence>
<dbReference type="GO" id="GO:0005737">
    <property type="term" value="C:cytoplasm"/>
    <property type="evidence" value="ECO:0007669"/>
    <property type="project" value="TreeGrafter"/>
</dbReference>
<keyword evidence="1" id="KW-0732">Signal</keyword>
<name>A0A1H4A4Y6_9BACT</name>
<accession>A0A1H4A4Y6</accession>
<dbReference type="AlphaFoldDB" id="A0A1H4A4Y6"/>
<feature type="signal peptide" evidence="1">
    <location>
        <begin position="1"/>
        <end position="19"/>
    </location>
</feature>
<dbReference type="SUPFAM" id="SSF54001">
    <property type="entry name" value="Cysteine proteinases"/>
    <property type="match status" value="1"/>
</dbReference>
<evidence type="ECO:0000313" key="3">
    <source>
        <dbReference type="EMBL" id="SEA30622.1"/>
    </source>
</evidence>
<organism evidence="3 4">
    <name type="scientific">Chitinophaga terrae</name>
    <name type="common">ex Kim and Jung 2007</name>
    <dbReference type="NCBI Taxonomy" id="408074"/>
    <lineage>
        <taxon>Bacteria</taxon>
        <taxon>Pseudomonadati</taxon>
        <taxon>Bacteroidota</taxon>
        <taxon>Chitinophagia</taxon>
        <taxon>Chitinophagales</taxon>
        <taxon>Chitinophagaceae</taxon>
        <taxon>Chitinophaga</taxon>
    </lineage>
</organism>
<protein>
    <submittedName>
        <fullName evidence="3">Transglutaminase-like superfamily protein</fullName>
    </submittedName>
</protein>
<dbReference type="SMART" id="SM00460">
    <property type="entry name" value="TGc"/>
    <property type="match status" value="1"/>
</dbReference>
<dbReference type="PANTHER" id="PTHR46333">
    <property type="entry name" value="CYTOKINESIS PROTEIN 3"/>
    <property type="match status" value="1"/>
</dbReference>
<dbReference type="Gene3D" id="3.10.620.30">
    <property type="match status" value="1"/>
</dbReference>
<sequence>MKQLLAVLIGVLLGGQASAQVKAKPAAVAMPQIPASETTSPEAMARWLKTHTAGSVAFQRALFNWMATNIAYDAANMNRLNSYRDTAAAVSRTLATKVGLYTDYAVLYTLVCRAGGINAVVVTGYALQNELMIPNGSHDWVAVKEGGQWTIVDPTWGAGYVDNGKFVQRTNWKWFQAPPQMAVKTHMPYDPMWQFSAHPLRHDELTPQGIAAAAKRPAFAYNDSIRVWAKQSRLQRLQAAAARIRQFGGPANPFIMSELEWMDQTISVLASNEEIERHNRSVDEFNEVNRSYREVVRLFNEYVNFKNRQFTPEMNDLSLRRMIDGVSARLGGVMKSLTGLLQVEAVRANASELHDAVAELESRVKTEQLFVGKYIKTERGKRKQLFSE</sequence>
<dbReference type="PANTHER" id="PTHR46333:SF2">
    <property type="entry name" value="CYTOKINESIS PROTEIN 3"/>
    <property type="match status" value="1"/>
</dbReference>
<dbReference type="OrthoDB" id="9788327at2"/>
<dbReference type="EMBL" id="FNRL01000005">
    <property type="protein sequence ID" value="SEA30622.1"/>
    <property type="molecule type" value="Genomic_DNA"/>
</dbReference>
<dbReference type="InterPro" id="IPR002931">
    <property type="entry name" value="Transglutaminase-like"/>
</dbReference>
<dbReference type="Proteomes" id="UP000199656">
    <property type="component" value="Unassembled WGS sequence"/>
</dbReference>
<reference evidence="4" key="1">
    <citation type="submission" date="2016-10" db="EMBL/GenBank/DDBJ databases">
        <authorList>
            <person name="Varghese N."/>
            <person name="Submissions S."/>
        </authorList>
    </citation>
    <scope>NUCLEOTIDE SEQUENCE [LARGE SCALE GENOMIC DNA]</scope>
    <source>
        <strain evidence="4">DSM 23920</strain>
    </source>
</reference>
<gene>
    <name evidence="3" type="ORF">SAMN05660909_01456</name>
</gene>
<dbReference type="InterPro" id="IPR038765">
    <property type="entry name" value="Papain-like_cys_pep_sf"/>
</dbReference>
<dbReference type="STRING" id="408074.SAMN05660909_01456"/>
<dbReference type="Pfam" id="PF01841">
    <property type="entry name" value="Transglut_core"/>
    <property type="match status" value="1"/>
</dbReference>
<evidence type="ECO:0000259" key="2">
    <source>
        <dbReference type="SMART" id="SM00460"/>
    </source>
</evidence>
<evidence type="ECO:0000313" key="4">
    <source>
        <dbReference type="Proteomes" id="UP000199656"/>
    </source>
</evidence>
<feature type="chain" id="PRO_5011736842" evidence="1">
    <location>
        <begin position="20"/>
        <end position="388"/>
    </location>
</feature>
<dbReference type="RefSeq" id="WP_089760147.1">
    <property type="nucleotide sequence ID" value="NZ_BKAT01000013.1"/>
</dbReference>
<dbReference type="InterPro" id="IPR052557">
    <property type="entry name" value="CAP/Cytokinesis_protein"/>
</dbReference>
<proteinExistence type="predicted"/>